<evidence type="ECO:0008006" key="3">
    <source>
        <dbReference type="Google" id="ProtNLM"/>
    </source>
</evidence>
<comment type="similarity">
    <text evidence="1">Belongs to the bacterial ribosomal protein bS6 family.</text>
</comment>
<dbReference type="PhylomeDB" id="A0A0G4I6X9"/>
<proteinExistence type="inferred from homology"/>
<dbReference type="GO" id="GO:0006412">
    <property type="term" value="P:translation"/>
    <property type="evidence" value="ECO:0007669"/>
    <property type="project" value="InterPro"/>
</dbReference>
<dbReference type="VEuPathDB" id="CryptoDB:Cvel_11446"/>
<dbReference type="GO" id="GO:0005840">
    <property type="term" value="C:ribosome"/>
    <property type="evidence" value="ECO:0007669"/>
    <property type="project" value="InterPro"/>
</dbReference>
<dbReference type="PANTHER" id="PTHR21011:SF1">
    <property type="entry name" value="SMALL RIBOSOMAL SUBUNIT PROTEIN BS6M"/>
    <property type="match status" value="1"/>
</dbReference>
<evidence type="ECO:0000256" key="1">
    <source>
        <dbReference type="ARBA" id="ARBA00009512"/>
    </source>
</evidence>
<accession>A0A0G4I6X9</accession>
<dbReference type="InterPro" id="IPR014717">
    <property type="entry name" value="Transl_elong_EF1B/ribsomal_bS6"/>
</dbReference>
<dbReference type="Gene3D" id="3.30.70.60">
    <property type="match status" value="1"/>
</dbReference>
<dbReference type="GO" id="GO:0005737">
    <property type="term" value="C:cytoplasm"/>
    <property type="evidence" value="ECO:0007669"/>
    <property type="project" value="UniProtKB-ARBA"/>
</dbReference>
<dbReference type="GO" id="GO:0070181">
    <property type="term" value="F:small ribosomal subunit rRNA binding"/>
    <property type="evidence" value="ECO:0007669"/>
    <property type="project" value="TreeGrafter"/>
</dbReference>
<dbReference type="SUPFAM" id="SSF54995">
    <property type="entry name" value="Ribosomal protein S6"/>
    <property type="match status" value="1"/>
</dbReference>
<name>A0A0G4I6X9_9ALVE</name>
<dbReference type="EMBL" id="CDMZ01005338">
    <property type="protein sequence ID" value="CEM52706.1"/>
    <property type="molecule type" value="Genomic_DNA"/>
</dbReference>
<reference evidence="2" key="1">
    <citation type="submission" date="2014-11" db="EMBL/GenBank/DDBJ databases">
        <authorList>
            <person name="Otto D Thomas"/>
            <person name="Naeem Raeece"/>
        </authorList>
    </citation>
    <scope>NUCLEOTIDE SEQUENCE</scope>
</reference>
<dbReference type="InterPro" id="IPR035980">
    <property type="entry name" value="Ribosomal_bS6_sf"/>
</dbReference>
<evidence type="ECO:0000313" key="2">
    <source>
        <dbReference type="EMBL" id="CEM52706.1"/>
    </source>
</evidence>
<dbReference type="AlphaFoldDB" id="A0A0G4I6X9"/>
<dbReference type="Pfam" id="PF01250">
    <property type="entry name" value="Ribosomal_S6"/>
    <property type="match status" value="1"/>
</dbReference>
<dbReference type="PANTHER" id="PTHR21011">
    <property type="entry name" value="MITOCHONDRIAL 28S RIBOSOMAL PROTEIN S6"/>
    <property type="match status" value="1"/>
</dbReference>
<dbReference type="GO" id="GO:0003735">
    <property type="term" value="F:structural constituent of ribosome"/>
    <property type="evidence" value="ECO:0007669"/>
    <property type="project" value="InterPro"/>
</dbReference>
<sequence>MVFYETFVVFSQKTATEGFRKVLHEMVKAVGRHQGTVLRVKDLGWRKLSFRVDKPTGCYHFGRFFYMSFGASPGAPHEMSKLLQSQPAVLREVTMKLLPKRHLPL</sequence>
<dbReference type="InterPro" id="IPR000529">
    <property type="entry name" value="Ribosomal_bS6"/>
</dbReference>
<organism evidence="2">
    <name type="scientific">Chromera velia CCMP2878</name>
    <dbReference type="NCBI Taxonomy" id="1169474"/>
    <lineage>
        <taxon>Eukaryota</taxon>
        <taxon>Sar</taxon>
        <taxon>Alveolata</taxon>
        <taxon>Colpodellida</taxon>
        <taxon>Chromeraceae</taxon>
        <taxon>Chromera</taxon>
    </lineage>
</organism>
<gene>
    <name evidence="2" type="ORF">Cvel_11446</name>
</gene>
<protein>
    <recommendedName>
        <fullName evidence="3">Ribosomal protein S6</fullName>
    </recommendedName>
</protein>